<dbReference type="GO" id="GO:0016491">
    <property type="term" value="F:oxidoreductase activity"/>
    <property type="evidence" value="ECO:0000318"/>
    <property type="project" value="GO_Central"/>
</dbReference>
<dbReference type="GO" id="GO:0044550">
    <property type="term" value="P:secondary metabolite biosynthetic process"/>
    <property type="evidence" value="ECO:0007669"/>
    <property type="project" value="UniProtKB-ARBA"/>
</dbReference>
<dbReference type="HOGENOM" id="CLU_010194_2_9_1"/>
<dbReference type="GO" id="GO:0005829">
    <property type="term" value="C:cytosol"/>
    <property type="evidence" value="ECO:0000318"/>
    <property type="project" value="GO_Central"/>
</dbReference>
<dbReference type="PRINTS" id="PR00080">
    <property type="entry name" value="SDRFAMILY"/>
</dbReference>
<evidence type="ECO:0000256" key="3">
    <source>
        <dbReference type="ARBA" id="ARBA00023002"/>
    </source>
</evidence>
<reference evidence="6" key="1">
    <citation type="journal article" date="2005" name="Nature">
        <title>Sequencing of Aspergillus nidulans and comparative analysis with A. fumigatus and A. oryzae.</title>
        <authorList>
            <person name="Galagan J.E."/>
            <person name="Calvo S.E."/>
            <person name="Cuomo C."/>
            <person name="Ma L.J."/>
            <person name="Wortman J.R."/>
            <person name="Batzoglou S."/>
            <person name="Lee S.I."/>
            <person name="Basturkmen M."/>
            <person name="Spevak C.C."/>
            <person name="Clutterbuck J."/>
            <person name="Kapitonov V."/>
            <person name="Jurka J."/>
            <person name="Scazzocchio C."/>
            <person name="Farman M."/>
            <person name="Butler J."/>
            <person name="Purcell S."/>
            <person name="Harris S."/>
            <person name="Braus G.H."/>
            <person name="Draht O."/>
            <person name="Busch S."/>
            <person name="D'Enfert C."/>
            <person name="Bouchier C."/>
            <person name="Goldman G.H."/>
            <person name="Bell-Pedersen D."/>
            <person name="Griffiths-Jones S."/>
            <person name="Doonan J.H."/>
            <person name="Yu J."/>
            <person name="Vienken K."/>
            <person name="Pain A."/>
            <person name="Freitag M."/>
            <person name="Selker E.U."/>
            <person name="Archer D.B."/>
            <person name="Penalva M.A."/>
            <person name="Oakley B.R."/>
            <person name="Momany M."/>
            <person name="Tanaka T."/>
            <person name="Kumagai T."/>
            <person name="Asai K."/>
            <person name="Machida M."/>
            <person name="Nierman W.C."/>
            <person name="Denning D.W."/>
            <person name="Caddick M."/>
            <person name="Hynes M."/>
            <person name="Paoletti M."/>
            <person name="Fischer R."/>
            <person name="Miller B."/>
            <person name="Dyer P."/>
            <person name="Sachs M.S."/>
            <person name="Osmani S.A."/>
            <person name="Birren B.W."/>
        </authorList>
    </citation>
    <scope>NUCLEOTIDE SEQUENCE [LARGE SCALE GENOMIC DNA]</scope>
    <source>
        <strain evidence="6">FGSC A4 / ATCC 38163 / CBS 112.46 / NRRL 194 / M139</strain>
    </source>
</reference>
<keyword evidence="6" id="KW-1185">Reference proteome</keyword>
<dbReference type="InterPro" id="IPR020904">
    <property type="entry name" value="Sc_DH/Rdtase_CS"/>
</dbReference>
<sequence>MLRKTVLITGCSDNGIGSGLALTFQAQDYYVFATARNPAKMSKLADLPNVTLLPLDVCKNEEITAAVEAVKSHTGGTGKLDYLINNAGQGHFMPILDQDLKNARDLYESNVWGPLAVTQAFAPLLINANGTVTFITSVSGHINCPYIGVYAASKQSLEIIAETLRLELQPFDVRVLSVVTGAVQSMGQVGRFDEYKLPEDSMYKPIEAFIKDRAQGKDGIEREELMTYCNKVVSEITDGRAKKFWCGGSAGFARITSCRKERGLMFWQQIRRAINEYFQTQRLVCGGRFGSGVIVHIHPVFVFIHVRSCIISVHYACSTQAYVRQRNFSLDVGVEHDVHLHTGKALEPEYECMDWMLNR</sequence>
<keyword evidence="3" id="KW-0560">Oxidoreductase</keyword>
<dbReference type="InParanoid" id="Q5BGW4"/>
<accession>C8VUU5</accession>
<dbReference type="VEuPathDB" id="FungiDB:AN0216"/>
<dbReference type="PRINTS" id="PR00081">
    <property type="entry name" value="GDHRDH"/>
</dbReference>
<dbReference type="InterPro" id="IPR036291">
    <property type="entry name" value="NAD(P)-bd_dom_sf"/>
</dbReference>
<dbReference type="RefSeq" id="XP_657820.1">
    <property type="nucleotide sequence ID" value="XM_652728.1"/>
</dbReference>
<dbReference type="Pfam" id="PF00106">
    <property type="entry name" value="adh_short"/>
    <property type="match status" value="1"/>
</dbReference>
<dbReference type="OMA" id="WRGQMAG"/>
<dbReference type="EMBL" id="BN001308">
    <property type="protein sequence ID" value="CBF89958.1"/>
    <property type="molecule type" value="Genomic_DNA"/>
</dbReference>
<proteinExistence type="inferred from homology"/>
<dbReference type="KEGG" id="ani:ANIA_00216"/>
<dbReference type="eggNOG" id="KOG1209">
    <property type="taxonomic scope" value="Eukaryota"/>
</dbReference>
<dbReference type="InterPro" id="IPR002347">
    <property type="entry name" value="SDR_fam"/>
</dbReference>
<evidence type="ECO:0000256" key="2">
    <source>
        <dbReference type="ARBA" id="ARBA00022857"/>
    </source>
</evidence>
<dbReference type="FunCoup" id="Q5BGW4">
    <property type="interactions" value="252"/>
</dbReference>
<dbReference type="PROSITE" id="PS00061">
    <property type="entry name" value="ADH_SHORT"/>
    <property type="match status" value="1"/>
</dbReference>
<evidence type="ECO:0000313" key="5">
    <source>
        <dbReference type="EMBL" id="CBF89958.1"/>
    </source>
</evidence>
<keyword evidence="2" id="KW-0521">NADP</keyword>
<dbReference type="GeneID" id="2875990"/>
<dbReference type="OrthoDB" id="2102561at2759"/>
<organism evidence="5 6">
    <name type="scientific">Emericella nidulans (strain FGSC A4 / ATCC 38163 / CBS 112.46 / NRRL 194 / M139)</name>
    <name type="common">Aspergillus nidulans</name>
    <dbReference type="NCBI Taxonomy" id="227321"/>
    <lineage>
        <taxon>Eukaryota</taxon>
        <taxon>Fungi</taxon>
        <taxon>Dikarya</taxon>
        <taxon>Ascomycota</taxon>
        <taxon>Pezizomycotina</taxon>
        <taxon>Eurotiomycetes</taxon>
        <taxon>Eurotiomycetidae</taxon>
        <taxon>Eurotiales</taxon>
        <taxon>Aspergillaceae</taxon>
        <taxon>Aspergillus</taxon>
        <taxon>Aspergillus subgen. Nidulantes</taxon>
    </lineage>
</organism>
<dbReference type="SUPFAM" id="SSF51735">
    <property type="entry name" value="NAD(P)-binding Rossmann-fold domains"/>
    <property type="match status" value="1"/>
</dbReference>
<dbReference type="Proteomes" id="UP000000560">
    <property type="component" value="Chromosome VIII"/>
</dbReference>
<dbReference type="Gene3D" id="3.40.50.720">
    <property type="entry name" value="NAD(P)-binding Rossmann-like Domain"/>
    <property type="match status" value="1"/>
</dbReference>
<comment type="similarity">
    <text evidence="1 4">Belongs to the short-chain dehydrogenases/reductases (SDR) family.</text>
</comment>
<dbReference type="AlphaFoldDB" id="Q5BGW4"/>
<name>Q5BGW4_EMENI</name>
<dbReference type="PANTHER" id="PTHR44169">
    <property type="entry name" value="NADPH-DEPENDENT 1-ACYLDIHYDROXYACETONE PHOSPHATE REDUCTASE"/>
    <property type="match status" value="1"/>
</dbReference>
<accession>Q5BGW4</accession>
<evidence type="ECO:0000256" key="1">
    <source>
        <dbReference type="ARBA" id="ARBA00006484"/>
    </source>
</evidence>
<dbReference type="PANTHER" id="PTHR44169:SF6">
    <property type="entry name" value="NADPH-DEPENDENT 1-ACYLDIHYDROXYACETONE PHOSPHATE REDUCTASE"/>
    <property type="match status" value="1"/>
</dbReference>
<evidence type="ECO:0000256" key="4">
    <source>
        <dbReference type="RuleBase" id="RU000363"/>
    </source>
</evidence>
<gene>
    <name evidence="5" type="ORF">ANIA_00216</name>
</gene>
<reference evidence="6" key="2">
    <citation type="journal article" date="2009" name="Fungal Genet. Biol.">
        <title>The 2008 update of the Aspergillus nidulans genome annotation: a community effort.</title>
        <authorList>
            <person name="Wortman J.R."/>
            <person name="Gilsenan J.M."/>
            <person name="Joardar V."/>
            <person name="Deegan J."/>
            <person name="Clutterbuck J."/>
            <person name="Andersen M.R."/>
            <person name="Archer D."/>
            <person name="Bencina M."/>
            <person name="Braus G."/>
            <person name="Coutinho P."/>
            <person name="von Dohren H."/>
            <person name="Doonan J."/>
            <person name="Driessen A.J."/>
            <person name="Durek P."/>
            <person name="Espeso E."/>
            <person name="Fekete E."/>
            <person name="Flipphi M."/>
            <person name="Estrada C.G."/>
            <person name="Geysens S."/>
            <person name="Goldman G."/>
            <person name="de Groot P.W."/>
            <person name="Hansen K."/>
            <person name="Harris S.D."/>
            <person name="Heinekamp T."/>
            <person name="Helmstaedt K."/>
            <person name="Henrissat B."/>
            <person name="Hofmann G."/>
            <person name="Homan T."/>
            <person name="Horio T."/>
            <person name="Horiuchi H."/>
            <person name="James S."/>
            <person name="Jones M."/>
            <person name="Karaffa L."/>
            <person name="Karanyi Z."/>
            <person name="Kato M."/>
            <person name="Keller N."/>
            <person name="Kelly D.E."/>
            <person name="Kiel J.A."/>
            <person name="Kim J.M."/>
            <person name="van der Klei I.J."/>
            <person name="Klis F.M."/>
            <person name="Kovalchuk A."/>
            <person name="Krasevec N."/>
            <person name="Kubicek C.P."/>
            <person name="Liu B."/>
            <person name="Maccabe A."/>
            <person name="Meyer V."/>
            <person name="Mirabito P."/>
            <person name="Miskei M."/>
            <person name="Mos M."/>
            <person name="Mullins J."/>
            <person name="Nelson D.R."/>
            <person name="Nielsen J."/>
            <person name="Oakley B.R."/>
            <person name="Osmani S.A."/>
            <person name="Pakula T."/>
            <person name="Paszewski A."/>
            <person name="Paulsen I."/>
            <person name="Pilsyk S."/>
            <person name="Pocsi I."/>
            <person name="Punt P.J."/>
            <person name="Ram A.F."/>
            <person name="Ren Q."/>
            <person name="Robellet X."/>
            <person name="Robson G."/>
            <person name="Seiboth B."/>
            <person name="van Solingen P."/>
            <person name="Specht T."/>
            <person name="Sun J."/>
            <person name="Taheri-Talesh N."/>
            <person name="Takeshita N."/>
            <person name="Ussery D."/>
            <person name="vanKuyk P.A."/>
            <person name="Visser H."/>
            <person name="van de Vondervoort P.J."/>
            <person name="de Vries R.P."/>
            <person name="Walton J."/>
            <person name="Xiang X."/>
            <person name="Xiong Y."/>
            <person name="Zeng A.P."/>
            <person name="Brandt B.W."/>
            <person name="Cornell M.J."/>
            <person name="van den Hondel C.A."/>
            <person name="Visser J."/>
            <person name="Oliver S.G."/>
            <person name="Turner G."/>
        </authorList>
    </citation>
    <scope>GENOME REANNOTATION</scope>
    <source>
        <strain evidence="6">FGSC A4 / ATCC 38163 / CBS 112.46 / NRRL 194 / M139</strain>
    </source>
</reference>
<evidence type="ECO:0000313" key="6">
    <source>
        <dbReference type="Proteomes" id="UP000000560"/>
    </source>
</evidence>
<protein>
    <submittedName>
        <fullName evidence="5">Uncharacterized protein</fullName>
    </submittedName>
</protein>